<keyword evidence="1" id="KW-0812">Transmembrane</keyword>
<evidence type="ECO:0000313" key="3">
    <source>
        <dbReference type="EMBL" id="MBD7978575.1"/>
    </source>
</evidence>
<dbReference type="PANTHER" id="PTHR23028">
    <property type="entry name" value="ACETYLTRANSFERASE"/>
    <property type="match status" value="1"/>
</dbReference>
<feature type="transmembrane region" description="Helical" evidence="1">
    <location>
        <begin position="347"/>
        <end position="370"/>
    </location>
</feature>
<dbReference type="GO" id="GO:0016746">
    <property type="term" value="F:acyltransferase activity"/>
    <property type="evidence" value="ECO:0007669"/>
    <property type="project" value="UniProtKB-KW"/>
</dbReference>
<keyword evidence="3" id="KW-0012">Acyltransferase</keyword>
<keyword evidence="1" id="KW-1133">Transmembrane helix</keyword>
<protein>
    <submittedName>
        <fullName evidence="3">Acyltransferase</fullName>
    </submittedName>
</protein>
<feature type="transmembrane region" description="Helical" evidence="1">
    <location>
        <begin position="119"/>
        <end position="139"/>
    </location>
</feature>
<proteinExistence type="predicted"/>
<dbReference type="Pfam" id="PF01757">
    <property type="entry name" value="Acyl_transf_3"/>
    <property type="match status" value="1"/>
</dbReference>
<keyword evidence="1" id="KW-0472">Membrane</keyword>
<keyword evidence="4" id="KW-1185">Reference proteome</keyword>
<reference evidence="3 4" key="1">
    <citation type="submission" date="2020-08" db="EMBL/GenBank/DDBJ databases">
        <title>A Genomic Blueprint of the Chicken Gut Microbiome.</title>
        <authorList>
            <person name="Gilroy R."/>
            <person name="Ravi A."/>
            <person name="Getino M."/>
            <person name="Pursley I."/>
            <person name="Horton D.L."/>
            <person name="Alikhan N.-F."/>
            <person name="Baker D."/>
            <person name="Gharbi K."/>
            <person name="Hall N."/>
            <person name="Watson M."/>
            <person name="Adriaenssens E.M."/>
            <person name="Foster-Nyarko E."/>
            <person name="Jarju S."/>
            <person name="Secka A."/>
            <person name="Antonio M."/>
            <person name="Oren A."/>
            <person name="Chaudhuri R."/>
            <person name="La Ragione R.M."/>
            <person name="Hildebrand F."/>
            <person name="Pallen M.J."/>
        </authorList>
    </citation>
    <scope>NUCLEOTIDE SEQUENCE [LARGE SCALE GENOMIC DNA]</scope>
    <source>
        <strain evidence="3 4">Sa2CUA2</strain>
    </source>
</reference>
<feature type="domain" description="Acyltransferase 3" evidence="2">
    <location>
        <begin position="40"/>
        <end position="362"/>
    </location>
</feature>
<dbReference type="RefSeq" id="WP_251837360.1">
    <property type="nucleotide sequence ID" value="NZ_JACSQG010000010.1"/>
</dbReference>
<keyword evidence="3" id="KW-0808">Transferase</keyword>
<evidence type="ECO:0000313" key="4">
    <source>
        <dbReference type="Proteomes" id="UP000611945"/>
    </source>
</evidence>
<feature type="transmembrane region" description="Helical" evidence="1">
    <location>
        <begin position="256"/>
        <end position="275"/>
    </location>
</feature>
<sequence>MTAVNPVVIAITLALALLVASKLFRYGGGKLQPAGSGRYLALDGLRGYLAFFVFLHHSCIWYFYLKTGRWELPPSNLFVMLGQGSVALFFMVTSFLFTTKVLNSKVHRIDWFQLYLSRVARLFPLYMLTVGMLLLFVAIRSNWTLSVSLESLIDSVFKWLAFTINGKPDINGIQNTSIMVASVTWSLPFEWFFYLCLPLLAVCLNGHVSLRGVVFSCFALYLMVGVWTPKMIVLSSFLGGMVAAVICRYEPWKKLLADRWFSFVALALLLIVTQLPSAYDSLALVLLSLVFIIVAAGNRLFGVLDNSPVRWMGELSYGIYLLHGLVLFFIIHFVLGREVVSELAPLAFWSVICLITPLVLIAAHLAHLGVERPAMSWIKRRSRERSKASGKFNQAL</sequence>
<evidence type="ECO:0000259" key="2">
    <source>
        <dbReference type="Pfam" id="PF01757"/>
    </source>
</evidence>
<feature type="transmembrane region" description="Helical" evidence="1">
    <location>
        <begin position="232"/>
        <end position="249"/>
    </location>
</feature>
<feature type="transmembrane region" description="Helical" evidence="1">
    <location>
        <begin position="6"/>
        <end position="24"/>
    </location>
</feature>
<dbReference type="InterPro" id="IPR002656">
    <property type="entry name" value="Acyl_transf_3_dom"/>
</dbReference>
<name>A0ABR8TS41_9PSED</name>
<gene>
    <name evidence="3" type="ORF">H9642_15425</name>
</gene>
<evidence type="ECO:0000256" key="1">
    <source>
        <dbReference type="SAM" id="Phobius"/>
    </source>
</evidence>
<organism evidence="3 4">
    <name type="scientific">Serpens gallinarum</name>
    <dbReference type="NCBI Taxonomy" id="2763075"/>
    <lineage>
        <taxon>Bacteria</taxon>
        <taxon>Pseudomonadati</taxon>
        <taxon>Pseudomonadota</taxon>
        <taxon>Gammaproteobacteria</taxon>
        <taxon>Pseudomonadales</taxon>
        <taxon>Pseudomonadaceae</taxon>
        <taxon>Pseudomonas</taxon>
    </lineage>
</organism>
<dbReference type="PANTHER" id="PTHR23028:SF53">
    <property type="entry name" value="ACYL_TRANSF_3 DOMAIN-CONTAINING PROTEIN"/>
    <property type="match status" value="1"/>
</dbReference>
<feature type="transmembrane region" description="Helical" evidence="1">
    <location>
        <begin position="315"/>
        <end position="335"/>
    </location>
</feature>
<comment type="caution">
    <text evidence="3">The sequence shown here is derived from an EMBL/GenBank/DDBJ whole genome shotgun (WGS) entry which is preliminary data.</text>
</comment>
<feature type="transmembrane region" description="Helical" evidence="1">
    <location>
        <begin position="77"/>
        <end position="98"/>
    </location>
</feature>
<dbReference type="EMBL" id="JACSQG010000010">
    <property type="protein sequence ID" value="MBD7978575.1"/>
    <property type="molecule type" value="Genomic_DNA"/>
</dbReference>
<dbReference type="InterPro" id="IPR050879">
    <property type="entry name" value="Acyltransferase_3"/>
</dbReference>
<dbReference type="Proteomes" id="UP000611945">
    <property type="component" value="Unassembled WGS sequence"/>
</dbReference>
<feature type="transmembrane region" description="Helical" evidence="1">
    <location>
        <begin position="45"/>
        <end position="65"/>
    </location>
</feature>
<accession>A0ABR8TS41</accession>
<feature type="transmembrane region" description="Helical" evidence="1">
    <location>
        <begin position="281"/>
        <end position="303"/>
    </location>
</feature>